<evidence type="ECO:0000256" key="1">
    <source>
        <dbReference type="ARBA" id="ARBA00023125"/>
    </source>
</evidence>
<evidence type="ECO:0000256" key="3">
    <source>
        <dbReference type="ARBA" id="ARBA00040173"/>
    </source>
</evidence>
<dbReference type="Gene3D" id="1.10.10.10">
    <property type="entry name" value="Winged helix-like DNA-binding domain superfamily/Winged helix DNA-binding domain"/>
    <property type="match status" value="1"/>
</dbReference>
<evidence type="ECO:0000256" key="2">
    <source>
        <dbReference type="ARBA" id="ARBA00034078"/>
    </source>
</evidence>
<accession>A0A0A2TFB9</accession>
<sequence length="143" mass="16363">MHLTHYTDYSLRILMFLATRQEDQLVRSKEIAYIYGISNNHLIKIVRQLSTSGYIETIRGRSGGMRLGKDPSAINIGDVVRDMEENFHIVECFDKENNECVISEACRLKGVLNEALEAFISVLDKYTLGDMVTNKEQLYALLK</sequence>
<dbReference type="OrthoDB" id="9795923at2"/>
<comment type="caution">
    <text evidence="4">The sequence shown here is derived from an EMBL/GenBank/DDBJ whole genome shotgun (WGS) entry which is preliminary data.</text>
</comment>
<dbReference type="RefSeq" id="WP_036814982.1">
    <property type="nucleotide sequence ID" value="NZ_AVBF01000001.1"/>
</dbReference>
<dbReference type="NCBIfam" id="TIGR00738">
    <property type="entry name" value="rrf2_super"/>
    <property type="match status" value="1"/>
</dbReference>
<dbReference type="InterPro" id="IPR036390">
    <property type="entry name" value="WH_DNA-bd_sf"/>
</dbReference>
<dbReference type="SUPFAM" id="SSF46785">
    <property type="entry name" value="Winged helix' DNA-binding domain"/>
    <property type="match status" value="1"/>
</dbReference>
<keyword evidence="1" id="KW-0238">DNA-binding</keyword>
<dbReference type="EMBL" id="AVBF01000001">
    <property type="protein sequence ID" value="KGP74537.1"/>
    <property type="molecule type" value="Genomic_DNA"/>
</dbReference>
<dbReference type="GO" id="GO:0005829">
    <property type="term" value="C:cytosol"/>
    <property type="evidence" value="ECO:0007669"/>
    <property type="project" value="TreeGrafter"/>
</dbReference>
<name>A0A0A2TFB9_9BACI</name>
<dbReference type="InterPro" id="IPR000944">
    <property type="entry name" value="Tscrpt_reg_Rrf2"/>
</dbReference>
<evidence type="ECO:0000313" key="4">
    <source>
        <dbReference type="EMBL" id="KGP74537.1"/>
    </source>
</evidence>
<dbReference type="InterPro" id="IPR036388">
    <property type="entry name" value="WH-like_DNA-bd_sf"/>
</dbReference>
<dbReference type="PANTHER" id="PTHR33221:SF4">
    <property type="entry name" value="HTH-TYPE TRANSCRIPTIONAL REPRESSOR NSRR"/>
    <property type="match status" value="1"/>
</dbReference>
<comment type="cofactor">
    <cofactor evidence="2">
        <name>[2Fe-2S] cluster</name>
        <dbReference type="ChEBI" id="CHEBI:190135"/>
    </cofactor>
</comment>
<evidence type="ECO:0000313" key="5">
    <source>
        <dbReference type="Proteomes" id="UP000030147"/>
    </source>
</evidence>
<keyword evidence="5" id="KW-1185">Reference proteome</keyword>
<proteinExistence type="predicted"/>
<dbReference type="Proteomes" id="UP000030147">
    <property type="component" value="Unassembled WGS sequence"/>
</dbReference>
<dbReference type="GO" id="GO:0003677">
    <property type="term" value="F:DNA binding"/>
    <property type="evidence" value="ECO:0007669"/>
    <property type="project" value="UniProtKB-KW"/>
</dbReference>
<gene>
    <name evidence="4" type="ORF">N782_00130</name>
</gene>
<dbReference type="STRING" id="1385514.N782_00130"/>
<dbReference type="eggNOG" id="COG1959">
    <property type="taxonomic scope" value="Bacteria"/>
</dbReference>
<protein>
    <recommendedName>
        <fullName evidence="3">HTH-type transcriptional regulator NsrR</fullName>
    </recommendedName>
</protein>
<dbReference type="PROSITE" id="PS51197">
    <property type="entry name" value="HTH_RRF2_2"/>
    <property type="match status" value="1"/>
</dbReference>
<organism evidence="4 5">
    <name type="scientific">Pontibacillus yanchengensis Y32</name>
    <dbReference type="NCBI Taxonomy" id="1385514"/>
    <lineage>
        <taxon>Bacteria</taxon>
        <taxon>Bacillati</taxon>
        <taxon>Bacillota</taxon>
        <taxon>Bacilli</taxon>
        <taxon>Bacillales</taxon>
        <taxon>Bacillaceae</taxon>
        <taxon>Pontibacillus</taxon>
    </lineage>
</organism>
<dbReference type="Pfam" id="PF02082">
    <property type="entry name" value="Rrf2"/>
    <property type="match status" value="1"/>
</dbReference>
<dbReference type="PANTHER" id="PTHR33221">
    <property type="entry name" value="WINGED HELIX-TURN-HELIX TRANSCRIPTIONAL REGULATOR, RRF2 FAMILY"/>
    <property type="match status" value="1"/>
</dbReference>
<dbReference type="GO" id="GO:0003700">
    <property type="term" value="F:DNA-binding transcription factor activity"/>
    <property type="evidence" value="ECO:0007669"/>
    <property type="project" value="TreeGrafter"/>
</dbReference>
<dbReference type="AlphaFoldDB" id="A0A0A2TFB9"/>
<reference evidence="4 5" key="1">
    <citation type="journal article" date="2015" name="Stand. Genomic Sci.">
        <title>High quality draft genome sequence of the moderately halophilic bacterium Pontibacillus yanchengensis Y32(T) and comparison among Pontibacillus genomes.</title>
        <authorList>
            <person name="Huang J."/>
            <person name="Qiao Z.X."/>
            <person name="Tang J.W."/>
            <person name="Wang G."/>
        </authorList>
    </citation>
    <scope>NUCLEOTIDE SEQUENCE [LARGE SCALE GENOMIC DNA]</scope>
    <source>
        <strain evidence="4 5">Y32</strain>
    </source>
</reference>